<keyword evidence="1" id="KW-1133">Transmembrane helix</keyword>
<dbReference type="EMBL" id="FOBB01000001">
    <property type="protein sequence ID" value="SEK48843.1"/>
    <property type="molecule type" value="Genomic_DNA"/>
</dbReference>
<gene>
    <name evidence="2" type="ORF">SAMN04488505_101291</name>
</gene>
<dbReference type="AlphaFoldDB" id="A0A1H7HET0"/>
<proteinExistence type="predicted"/>
<dbReference type="SUPFAM" id="SSF81665">
    <property type="entry name" value="Calcium ATPase, transmembrane domain M"/>
    <property type="match status" value="1"/>
</dbReference>
<keyword evidence="1" id="KW-0812">Transmembrane</keyword>
<reference evidence="2 3" key="1">
    <citation type="submission" date="2016-10" db="EMBL/GenBank/DDBJ databases">
        <authorList>
            <person name="de Groot N.N."/>
        </authorList>
    </citation>
    <scope>NUCLEOTIDE SEQUENCE [LARGE SCALE GENOMIC DNA]</scope>
    <source>
        <strain evidence="2 3">DSM 21039</strain>
    </source>
</reference>
<accession>A0A1H7HET0</accession>
<evidence type="ECO:0000256" key="1">
    <source>
        <dbReference type="SAM" id="Phobius"/>
    </source>
</evidence>
<feature type="transmembrane region" description="Helical" evidence="1">
    <location>
        <begin position="69"/>
        <end position="87"/>
    </location>
</feature>
<keyword evidence="1" id="KW-0472">Membrane</keyword>
<name>A0A1H7HET0_9BACT</name>
<keyword evidence="3" id="KW-1185">Reference proteome</keyword>
<dbReference type="RefSeq" id="WP_089906375.1">
    <property type="nucleotide sequence ID" value="NZ_FOBB01000001.1"/>
</dbReference>
<dbReference type="STRING" id="573321.SAMN04488505_101291"/>
<evidence type="ECO:0000313" key="3">
    <source>
        <dbReference type="Proteomes" id="UP000198984"/>
    </source>
</evidence>
<dbReference type="Proteomes" id="UP000198984">
    <property type="component" value="Unassembled WGS sequence"/>
</dbReference>
<organism evidence="2 3">
    <name type="scientific">Chitinophaga rupis</name>
    <dbReference type="NCBI Taxonomy" id="573321"/>
    <lineage>
        <taxon>Bacteria</taxon>
        <taxon>Pseudomonadati</taxon>
        <taxon>Bacteroidota</taxon>
        <taxon>Chitinophagia</taxon>
        <taxon>Chitinophagales</taxon>
        <taxon>Chitinophagaceae</taxon>
        <taxon>Chitinophaga</taxon>
    </lineage>
</organism>
<evidence type="ECO:0000313" key="2">
    <source>
        <dbReference type="EMBL" id="SEK48843.1"/>
    </source>
</evidence>
<feature type="transmembrane region" description="Helical" evidence="1">
    <location>
        <begin position="124"/>
        <end position="141"/>
    </location>
</feature>
<dbReference type="InterPro" id="IPR023298">
    <property type="entry name" value="ATPase_P-typ_TM_dom_sf"/>
</dbReference>
<dbReference type="OrthoDB" id="1249607at2"/>
<sequence>MNFDELQSAWNSDEGKGAVLPETLQRLKSAHMPVTKLRKNMRKEFIMLVIIFSLMGFFPLLSIQGVPTIPFYAMYTALIMLTVFHLTKFYRFYQRLHANTLSSKDNLYEVYYDIKLNIEMYKSFNYSIIPLIMLYLVMIVLDLDHFTTTPVTPHKKMVIIISFVITFIVAVIVVIVLVEWWVSYAYGKYLRQVGKLLDELREA</sequence>
<feature type="transmembrane region" description="Helical" evidence="1">
    <location>
        <begin position="157"/>
        <end position="182"/>
    </location>
</feature>
<feature type="transmembrane region" description="Helical" evidence="1">
    <location>
        <begin position="45"/>
        <end position="63"/>
    </location>
</feature>
<protein>
    <submittedName>
        <fullName evidence="2">Uncharacterized protein</fullName>
    </submittedName>
</protein>